<reference evidence="3 4" key="1">
    <citation type="submission" date="2024-10" db="EMBL/GenBank/DDBJ databases">
        <authorList>
            <person name="Kim D."/>
        </authorList>
    </citation>
    <scope>NUCLEOTIDE SEQUENCE [LARGE SCALE GENOMIC DNA]</scope>
    <source>
        <strain evidence="3">BH-2024</strain>
    </source>
</reference>
<keyword evidence="4" id="KW-1185">Reference proteome</keyword>
<comment type="caution">
    <text evidence="3">The sequence shown here is derived from an EMBL/GenBank/DDBJ whole genome shotgun (WGS) entry which is preliminary data.</text>
</comment>
<feature type="region of interest" description="Disordered" evidence="1">
    <location>
        <begin position="584"/>
        <end position="607"/>
    </location>
</feature>
<keyword evidence="2" id="KW-0732">Signal</keyword>
<feature type="region of interest" description="Disordered" evidence="1">
    <location>
        <begin position="209"/>
        <end position="252"/>
    </location>
</feature>
<feature type="compositionally biased region" description="Low complexity" evidence="1">
    <location>
        <begin position="210"/>
        <end position="227"/>
    </location>
</feature>
<sequence length="607" mass="67409">MALNALSFYCIGILLLPATIFSQNRRGNSEFAHICGKFPNRYFSYEPCPEDERQPSQNQQNRNDQPPRRDQQQQQQQVCTRQGWQPIGIKCQNVNDCYQHRENVAMMCEKGQCCSPVVPPTTAGQDQRAGASGRDGSQTRPANADTYVWWQTCENGGYFTGQRCRTTSECRQGYGPGGQRLEQRLAKYEQICLQGECCTTNRELDIENGIANPNANPNQRINTNTNPNPRPGPAGQNPRTNPNVPANQPNAHGCEKFQGGRLVRNAPPCRRHNDCNRLVGSRSADLVRVGDTQQLACVAQQCCLMNRQLPPGITDWQQICPLRQGSFTGMFCNQNDADCDTSSSSSSSLSRRGSTSSRSMVCELNRYCCTSYIDRNRRQNQGCDDGDMITGSRCDEERDCYRGEYCGDLKLCCLPRRAAQPDEPPQPIRPQPSPGQRTREPSAAAYCYNGQQSSVKCDFQSDCLETQSCINGLCCVRSGSEWKSACGGAMAVSNCFQDRSCHDSLVCTSSDYCCECPYGQTTGKCTHGCPPNFSCSSNGFCCPRCTTGEQPFGSCFNTRCAPGLLKRDWTIRTVDNTTVWTIRQSGRSDGEDNSTEVKDRTERQSDS</sequence>
<feature type="compositionally biased region" description="Polar residues" evidence="1">
    <location>
        <begin position="237"/>
        <end position="250"/>
    </location>
</feature>
<evidence type="ECO:0000313" key="3">
    <source>
        <dbReference type="EMBL" id="KAL3081697.1"/>
    </source>
</evidence>
<feature type="compositionally biased region" description="Pro residues" evidence="1">
    <location>
        <begin position="422"/>
        <end position="433"/>
    </location>
</feature>
<accession>A0ABD2INP9</accession>
<evidence type="ECO:0000313" key="4">
    <source>
        <dbReference type="Proteomes" id="UP001620626"/>
    </source>
</evidence>
<gene>
    <name evidence="3" type="ORF">niasHT_035037</name>
</gene>
<dbReference type="EMBL" id="JBICBT010001130">
    <property type="protein sequence ID" value="KAL3081697.1"/>
    <property type="molecule type" value="Genomic_DNA"/>
</dbReference>
<dbReference type="PANTHER" id="PTHR34150">
    <property type="entry name" value="PROTEIN CBG08832-RELATED"/>
    <property type="match status" value="1"/>
</dbReference>
<name>A0ABD2INP9_9BILA</name>
<proteinExistence type="predicted"/>
<dbReference type="AlphaFoldDB" id="A0ABD2INP9"/>
<feature type="region of interest" description="Disordered" evidence="1">
    <location>
        <begin position="420"/>
        <end position="440"/>
    </location>
</feature>
<feature type="signal peptide" evidence="2">
    <location>
        <begin position="1"/>
        <end position="22"/>
    </location>
</feature>
<feature type="region of interest" description="Disordered" evidence="1">
    <location>
        <begin position="46"/>
        <end position="77"/>
    </location>
</feature>
<evidence type="ECO:0000256" key="2">
    <source>
        <dbReference type="SAM" id="SignalP"/>
    </source>
</evidence>
<evidence type="ECO:0000256" key="1">
    <source>
        <dbReference type="SAM" id="MobiDB-lite"/>
    </source>
</evidence>
<protein>
    <submittedName>
        <fullName evidence="3">Uncharacterized protein</fullName>
    </submittedName>
</protein>
<dbReference type="PANTHER" id="PTHR34150:SF3">
    <property type="entry name" value="CC DOMAIN-CONTAINING PROTEIN"/>
    <property type="match status" value="1"/>
</dbReference>
<feature type="chain" id="PRO_5044824140" evidence="2">
    <location>
        <begin position="23"/>
        <end position="607"/>
    </location>
</feature>
<feature type="compositionally biased region" description="Basic and acidic residues" evidence="1">
    <location>
        <begin position="586"/>
        <end position="607"/>
    </location>
</feature>
<dbReference type="Proteomes" id="UP001620626">
    <property type="component" value="Unassembled WGS sequence"/>
</dbReference>
<organism evidence="3 4">
    <name type="scientific">Heterodera trifolii</name>
    <dbReference type="NCBI Taxonomy" id="157864"/>
    <lineage>
        <taxon>Eukaryota</taxon>
        <taxon>Metazoa</taxon>
        <taxon>Ecdysozoa</taxon>
        <taxon>Nematoda</taxon>
        <taxon>Chromadorea</taxon>
        <taxon>Rhabditida</taxon>
        <taxon>Tylenchina</taxon>
        <taxon>Tylenchomorpha</taxon>
        <taxon>Tylenchoidea</taxon>
        <taxon>Heteroderidae</taxon>
        <taxon>Heteroderinae</taxon>
        <taxon>Heterodera</taxon>
    </lineage>
</organism>
<feature type="compositionally biased region" description="Low complexity" evidence="1">
    <location>
        <begin position="55"/>
        <end position="64"/>
    </location>
</feature>